<dbReference type="RefSeq" id="WP_354365622.1">
    <property type="nucleotide sequence ID" value="NZ_JBEPLO010000017.1"/>
</dbReference>
<dbReference type="InterPro" id="IPR043129">
    <property type="entry name" value="ATPase_NBD"/>
</dbReference>
<dbReference type="GO" id="GO:0016301">
    <property type="term" value="F:kinase activity"/>
    <property type="evidence" value="ECO:0007669"/>
    <property type="project" value="UniProtKB-KW"/>
</dbReference>
<proteinExistence type="inferred from homology"/>
<organism evidence="2 3">
    <name type="scientific">Streptococcus rupicaprae</name>
    <dbReference type="NCBI Taxonomy" id="759619"/>
    <lineage>
        <taxon>Bacteria</taxon>
        <taxon>Bacillati</taxon>
        <taxon>Bacillota</taxon>
        <taxon>Bacilli</taxon>
        <taxon>Lactobacillales</taxon>
        <taxon>Streptococcaceae</taxon>
        <taxon>Streptococcus</taxon>
    </lineage>
</organism>
<dbReference type="EMBL" id="JBEPLO010000017">
    <property type="protein sequence ID" value="MET3558477.1"/>
    <property type="molecule type" value="Genomic_DNA"/>
</dbReference>
<dbReference type="CDD" id="cd24152">
    <property type="entry name" value="ASKHA_NBD_ROK-like"/>
    <property type="match status" value="1"/>
</dbReference>
<dbReference type="PANTHER" id="PTHR18964:SF170">
    <property type="entry name" value="SUGAR KINASE"/>
    <property type="match status" value="1"/>
</dbReference>
<dbReference type="SUPFAM" id="SSF53067">
    <property type="entry name" value="Actin-like ATPase domain"/>
    <property type="match status" value="1"/>
</dbReference>
<dbReference type="InterPro" id="IPR000600">
    <property type="entry name" value="ROK"/>
</dbReference>
<reference evidence="2 3" key="1">
    <citation type="submission" date="2024-06" db="EMBL/GenBank/DDBJ databases">
        <title>Genomic Encyclopedia of Type Strains, Phase IV (KMG-IV): sequencing the most valuable type-strain genomes for metagenomic binning, comparative biology and taxonomic classification.</title>
        <authorList>
            <person name="Goeker M."/>
        </authorList>
    </citation>
    <scope>NUCLEOTIDE SEQUENCE [LARGE SCALE GENOMIC DNA]</scope>
    <source>
        <strain evidence="2 3">DSM 28303</strain>
    </source>
</reference>
<comment type="caution">
    <text evidence="2">The sequence shown here is derived from an EMBL/GenBank/DDBJ whole genome shotgun (WGS) entry which is preliminary data.</text>
</comment>
<sequence length="315" mass="34196">MTDTHYLSIDVGGTLIKYALMTEAGQLVEQGTRPTPAAEFGEPDGQLAQKLIEFKTILTEIYRSYSGVAGVALSCPGKVDSHDGTVYFGGALPYLHGFNAKGFLQEMTGKPAAVINDGKAAAQAELWQGNLQGVTNGSALILGTGLGGGLILKGQLHQGSHFQAGELSFLNFNDKRFCPEDVAGFKYSPVQMIMKISELLNLEDKKDGVKVFEAINARQEGIWPIFEEFCRHIALVIYNQQAIVDLERVVIGGGISAQPIVVEEIRRQYLAMISSIPFIGDMITPVEIETCRFAGTSNLIGALYQLLEETAYQVD</sequence>
<keyword evidence="3" id="KW-1185">Reference proteome</keyword>
<keyword evidence="2" id="KW-0418">Kinase</keyword>
<evidence type="ECO:0000313" key="2">
    <source>
        <dbReference type="EMBL" id="MET3558477.1"/>
    </source>
</evidence>
<gene>
    <name evidence="2" type="ORF">ABID29_001602</name>
</gene>
<name>A0ABV2FIW7_9STRE</name>
<dbReference type="Pfam" id="PF00480">
    <property type="entry name" value="ROK"/>
    <property type="match status" value="1"/>
</dbReference>
<accession>A0ABV2FIW7</accession>
<protein>
    <submittedName>
        <fullName evidence="2">NBD/HSP70 family sugar kinase</fullName>
    </submittedName>
</protein>
<evidence type="ECO:0000313" key="3">
    <source>
        <dbReference type="Proteomes" id="UP001549122"/>
    </source>
</evidence>
<keyword evidence="2" id="KW-0808">Transferase</keyword>
<dbReference type="PANTHER" id="PTHR18964">
    <property type="entry name" value="ROK (REPRESSOR, ORF, KINASE) FAMILY"/>
    <property type="match status" value="1"/>
</dbReference>
<dbReference type="Gene3D" id="3.30.420.40">
    <property type="match status" value="2"/>
</dbReference>
<comment type="similarity">
    <text evidence="1">Belongs to the ROK (NagC/XylR) family.</text>
</comment>
<evidence type="ECO:0000256" key="1">
    <source>
        <dbReference type="ARBA" id="ARBA00006479"/>
    </source>
</evidence>
<dbReference type="Proteomes" id="UP001549122">
    <property type="component" value="Unassembled WGS sequence"/>
</dbReference>